<dbReference type="HOGENOM" id="CLU_2854522_0_0_1"/>
<gene>
    <name evidence="1" type="ORF">F443_09569</name>
</gene>
<protein>
    <submittedName>
        <fullName evidence="1">Uncharacterized protein</fullName>
    </submittedName>
</protein>
<evidence type="ECO:0000313" key="1">
    <source>
        <dbReference type="EMBL" id="ETI45999.1"/>
    </source>
</evidence>
<keyword evidence="2" id="KW-1185">Reference proteome</keyword>
<accession>V9F3C1</accession>
<evidence type="ECO:0000313" key="2">
    <source>
        <dbReference type="Proteomes" id="UP000018721"/>
    </source>
</evidence>
<proteinExistence type="predicted"/>
<sequence length="65" mass="7568">MALSHRLIRRYGHVLALTQKRDFWKFLQERKGYVENNPEPGFPLAKYQDGIVDAGGELFQQKAHP</sequence>
<comment type="caution">
    <text evidence="1">The sequence shown here is derived from an EMBL/GenBank/DDBJ whole genome shotgun (WGS) entry which is preliminary data.</text>
</comment>
<dbReference type="EMBL" id="ANIZ01001641">
    <property type="protein sequence ID" value="ETI45999.1"/>
    <property type="molecule type" value="Genomic_DNA"/>
</dbReference>
<dbReference type="AlphaFoldDB" id="V9F3C1"/>
<name>V9F3C1_PHYNI</name>
<organism evidence="1 2">
    <name type="scientific">Phytophthora nicotianae P1569</name>
    <dbReference type="NCBI Taxonomy" id="1317065"/>
    <lineage>
        <taxon>Eukaryota</taxon>
        <taxon>Sar</taxon>
        <taxon>Stramenopiles</taxon>
        <taxon>Oomycota</taxon>
        <taxon>Peronosporomycetes</taxon>
        <taxon>Peronosporales</taxon>
        <taxon>Peronosporaceae</taxon>
        <taxon>Phytophthora</taxon>
    </lineage>
</organism>
<reference evidence="1 2" key="1">
    <citation type="submission" date="2013-11" db="EMBL/GenBank/DDBJ databases">
        <title>The Genome Sequence of Phytophthora parasitica P1569.</title>
        <authorList>
            <consortium name="The Broad Institute Genomics Platform"/>
            <person name="Russ C."/>
            <person name="Tyler B."/>
            <person name="Panabieres F."/>
            <person name="Shan W."/>
            <person name="Tripathy S."/>
            <person name="Grunwald N."/>
            <person name="Machado M."/>
            <person name="Johnson C.S."/>
            <person name="Arredondo F."/>
            <person name="Hong C."/>
            <person name="Coffey M."/>
            <person name="Young S.K."/>
            <person name="Zeng Q."/>
            <person name="Gargeya S."/>
            <person name="Fitzgerald M."/>
            <person name="Abouelleil A."/>
            <person name="Alvarado L."/>
            <person name="Chapman S.B."/>
            <person name="Gainer-Dewar J."/>
            <person name="Goldberg J."/>
            <person name="Griggs A."/>
            <person name="Gujja S."/>
            <person name="Hansen M."/>
            <person name="Howarth C."/>
            <person name="Imamovic A."/>
            <person name="Ireland A."/>
            <person name="Larimer J."/>
            <person name="McCowan C."/>
            <person name="Murphy C."/>
            <person name="Pearson M."/>
            <person name="Poon T.W."/>
            <person name="Priest M."/>
            <person name="Roberts A."/>
            <person name="Saif S."/>
            <person name="Shea T."/>
            <person name="Sykes S."/>
            <person name="Wortman J."/>
            <person name="Nusbaum C."/>
            <person name="Birren B."/>
        </authorList>
    </citation>
    <scope>NUCLEOTIDE SEQUENCE [LARGE SCALE GENOMIC DNA]</scope>
    <source>
        <strain evidence="1 2">P1569</strain>
    </source>
</reference>
<dbReference type="Proteomes" id="UP000018721">
    <property type="component" value="Unassembled WGS sequence"/>
</dbReference>